<reference evidence="1 2" key="1">
    <citation type="journal article" date="2022" name="DNA Res.">
        <title>Chromosomal-level genome assembly of the orchid tree Bauhinia variegata (Leguminosae; Cercidoideae) supports the allotetraploid origin hypothesis of Bauhinia.</title>
        <authorList>
            <person name="Zhong Y."/>
            <person name="Chen Y."/>
            <person name="Zheng D."/>
            <person name="Pang J."/>
            <person name="Liu Y."/>
            <person name="Luo S."/>
            <person name="Meng S."/>
            <person name="Qian L."/>
            <person name="Wei D."/>
            <person name="Dai S."/>
            <person name="Zhou R."/>
        </authorList>
    </citation>
    <scope>NUCLEOTIDE SEQUENCE [LARGE SCALE GENOMIC DNA]</scope>
    <source>
        <strain evidence="1">BV-YZ2020</strain>
    </source>
</reference>
<dbReference type="EMBL" id="CM039437">
    <property type="protein sequence ID" value="KAI4307758.1"/>
    <property type="molecule type" value="Genomic_DNA"/>
</dbReference>
<protein>
    <submittedName>
        <fullName evidence="1">Uncharacterized protein</fullName>
    </submittedName>
</protein>
<keyword evidence="2" id="KW-1185">Reference proteome</keyword>
<gene>
    <name evidence="1" type="ORF">L6164_030907</name>
</gene>
<accession>A0ACB9LDU9</accession>
<evidence type="ECO:0000313" key="1">
    <source>
        <dbReference type="EMBL" id="KAI4307758.1"/>
    </source>
</evidence>
<evidence type="ECO:0000313" key="2">
    <source>
        <dbReference type="Proteomes" id="UP000828941"/>
    </source>
</evidence>
<organism evidence="1 2">
    <name type="scientific">Bauhinia variegata</name>
    <name type="common">Purple orchid tree</name>
    <name type="synonym">Phanera variegata</name>
    <dbReference type="NCBI Taxonomy" id="167791"/>
    <lineage>
        <taxon>Eukaryota</taxon>
        <taxon>Viridiplantae</taxon>
        <taxon>Streptophyta</taxon>
        <taxon>Embryophyta</taxon>
        <taxon>Tracheophyta</taxon>
        <taxon>Spermatophyta</taxon>
        <taxon>Magnoliopsida</taxon>
        <taxon>eudicotyledons</taxon>
        <taxon>Gunneridae</taxon>
        <taxon>Pentapetalae</taxon>
        <taxon>rosids</taxon>
        <taxon>fabids</taxon>
        <taxon>Fabales</taxon>
        <taxon>Fabaceae</taxon>
        <taxon>Cercidoideae</taxon>
        <taxon>Cercideae</taxon>
        <taxon>Bauhiniinae</taxon>
        <taxon>Bauhinia</taxon>
    </lineage>
</organism>
<name>A0ACB9LDU9_BAUVA</name>
<comment type="caution">
    <text evidence="1">The sequence shown here is derived from an EMBL/GenBank/DDBJ whole genome shotgun (WGS) entry which is preliminary data.</text>
</comment>
<dbReference type="Proteomes" id="UP000828941">
    <property type="component" value="Chromosome 12"/>
</dbReference>
<sequence length="236" mass="26953">MLKPVEIVDVADSDFLNEKHLLEDDDDSDSDSDVTRYYVFAAAAQNRLFGRKRPLHLVLGSGTIADILLWRKKHISASILVGVTVIWFVIEGMGYSLVSFICDFLILLLAVMFLWKTFSSFINIYPPKLPRSGLHDMLFVNAALALRHDLNQGYRIFRYIATGRDDRSFFVVTGFLLTVSFMGRYFTVATIFYIVSVTVLVVPVLYEKNEDVVDMFAEIALAELTRKYNKLKKNLN</sequence>
<proteinExistence type="predicted"/>